<dbReference type="PANTHER" id="PTHR42928">
    <property type="entry name" value="TRICARBOXYLATE-BINDING PROTEIN"/>
    <property type="match status" value="1"/>
</dbReference>
<dbReference type="Proteomes" id="UP000216885">
    <property type="component" value="Unassembled WGS sequence"/>
</dbReference>
<comment type="caution">
    <text evidence="3">The sequence shown here is derived from an EMBL/GenBank/DDBJ whole genome shotgun (WGS) entry which is preliminary data.</text>
</comment>
<dbReference type="OrthoDB" id="8678477at2"/>
<keyword evidence="4" id="KW-1185">Reference proteome</keyword>
<sequence length="334" mass="34122">MWSGSFAKIALTSACRSVAAVLGLAAVLSSGPVYAADFPDKPIRIVVPYAAGGGVDIVTRLVSEKMGAALGQPIIVDNRPGAATNIGMAAVAQADADGYTLLTASNTLASNAALFSNLTFDPAHDFAPVGSIGYAPLVVVVPEASPNKTLKDLIAYGKSHPGKLTYASAGSGSSGHLASELVKAEGGFDALHVPYKGGAPAITDLLGQRIDFMSINPLEVVSHIQSGKLRPLAVLNAQPTALLPQVPTTASLGLPEAVATVWWGLVGPKDMPEPVVKQLNAALQQALQDPGVQKRLADLGATATPGSASAFGTFVADETAKWTKVIKQAGIKAD</sequence>
<feature type="signal peptide" evidence="2">
    <location>
        <begin position="1"/>
        <end position="35"/>
    </location>
</feature>
<protein>
    <submittedName>
        <fullName evidence="3">LacI family transcriptional regulator</fullName>
    </submittedName>
</protein>
<proteinExistence type="inferred from homology"/>
<gene>
    <name evidence="3" type="ORF">CAL20_06785</name>
</gene>
<reference evidence="3 4" key="1">
    <citation type="submission" date="2017-05" db="EMBL/GenBank/DDBJ databases">
        <title>Complete and WGS of Bordetella genogroups.</title>
        <authorList>
            <person name="Spilker T."/>
            <person name="LiPuma J."/>
        </authorList>
    </citation>
    <scope>NUCLEOTIDE SEQUENCE [LARGE SCALE GENOMIC DNA]</scope>
    <source>
        <strain evidence="3 4">AU9919</strain>
    </source>
</reference>
<dbReference type="PANTHER" id="PTHR42928:SF5">
    <property type="entry name" value="BLR1237 PROTEIN"/>
    <property type="match status" value="1"/>
</dbReference>
<dbReference type="PIRSF" id="PIRSF017082">
    <property type="entry name" value="YflP"/>
    <property type="match status" value="1"/>
</dbReference>
<feature type="chain" id="PRO_5012672699" evidence="2">
    <location>
        <begin position="36"/>
        <end position="334"/>
    </location>
</feature>
<evidence type="ECO:0000256" key="2">
    <source>
        <dbReference type="SAM" id="SignalP"/>
    </source>
</evidence>
<name>A0A261U9V4_9BORD</name>
<dbReference type="CDD" id="cd13578">
    <property type="entry name" value="PBP2_Bug27"/>
    <property type="match status" value="1"/>
</dbReference>
<evidence type="ECO:0000313" key="3">
    <source>
        <dbReference type="EMBL" id="OZI58375.1"/>
    </source>
</evidence>
<dbReference type="EMBL" id="NEVQ01000009">
    <property type="protein sequence ID" value="OZI58375.1"/>
    <property type="molecule type" value="Genomic_DNA"/>
</dbReference>
<keyword evidence="2" id="KW-0732">Signal</keyword>
<dbReference type="Gene3D" id="3.40.190.10">
    <property type="entry name" value="Periplasmic binding protein-like II"/>
    <property type="match status" value="1"/>
</dbReference>
<dbReference type="Pfam" id="PF03401">
    <property type="entry name" value="TctC"/>
    <property type="match status" value="1"/>
</dbReference>
<dbReference type="RefSeq" id="WP_094822086.1">
    <property type="nucleotide sequence ID" value="NZ_NEVO01000008.1"/>
</dbReference>
<dbReference type="InterPro" id="IPR042100">
    <property type="entry name" value="Bug_dom1"/>
</dbReference>
<dbReference type="Gene3D" id="3.40.190.150">
    <property type="entry name" value="Bordetella uptake gene, domain 1"/>
    <property type="match status" value="1"/>
</dbReference>
<dbReference type="SUPFAM" id="SSF53850">
    <property type="entry name" value="Periplasmic binding protein-like II"/>
    <property type="match status" value="1"/>
</dbReference>
<dbReference type="AlphaFoldDB" id="A0A261U9V4"/>
<accession>A0A261U9V4</accession>
<evidence type="ECO:0000313" key="4">
    <source>
        <dbReference type="Proteomes" id="UP000216885"/>
    </source>
</evidence>
<evidence type="ECO:0000256" key="1">
    <source>
        <dbReference type="ARBA" id="ARBA00006987"/>
    </source>
</evidence>
<comment type="similarity">
    <text evidence="1">Belongs to the UPF0065 (bug) family.</text>
</comment>
<dbReference type="InterPro" id="IPR005064">
    <property type="entry name" value="BUG"/>
</dbReference>
<organism evidence="3 4">
    <name type="scientific">Bordetella genomosp. 4</name>
    <dbReference type="NCBI Taxonomy" id="463044"/>
    <lineage>
        <taxon>Bacteria</taxon>
        <taxon>Pseudomonadati</taxon>
        <taxon>Pseudomonadota</taxon>
        <taxon>Betaproteobacteria</taxon>
        <taxon>Burkholderiales</taxon>
        <taxon>Alcaligenaceae</taxon>
        <taxon>Bordetella</taxon>
    </lineage>
</organism>